<sequence length="49" mass="5767">MSKVPSDHVVSLGRRHKKRWRGEEVPGEQELQEKRQVQEVGDGKARWLE</sequence>
<dbReference type="AlphaFoldDB" id="A0A1M4DX77"/>
<proteinExistence type="predicted"/>
<name>A0A1M4DX77_9ACTN</name>
<accession>A0A1M4DX77</accession>
<organism evidence="2">
    <name type="scientific">Nonomuraea gerenzanensis</name>
    <dbReference type="NCBI Taxonomy" id="93944"/>
    <lineage>
        <taxon>Bacteria</taxon>
        <taxon>Bacillati</taxon>
        <taxon>Actinomycetota</taxon>
        <taxon>Actinomycetes</taxon>
        <taxon>Streptosporangiales</taxon>
        <taxon>Streptosporangiaceae</taxon>
        <taxon>Nonomuraea</taxon>
    </lineage>
</organism>
<evidence type="ECO:0000313" key="2">
    <source>
        <dbReference type="EMBL" id="SBO91179.1"/>
    </source>
</evidence>
<gene>
    <name evidence="2" type="ORF">BN4615_P693</name>
</gene>
<protein>
    <submittedName>
        <fullName evidence="2">Uncharacterized protein</fullName>
    </submittedName>
</protein>
<feature type="compositionally biased region" description="Basic and acidic residues" evidence="1">
    <location>
        <begin position="31"/>
        <end position="49"/>
    </location>
</feature>
<dbReference type="EMBL" id="LT559118">
    <property type="protein sequence ID" value="SBO91179.1"/>
    <property type="molecule type" value="Genomic_DNA"/>
</dbReference>
<reference evidence="2" key="1">
    <citation type="submission" date="2016-04" db="EMBL/GenBank/DDBJ databases">
        <authorList>
            <person name="Evans L.H."/>
            <person name="Alamgir A."/>
            <person name="Owens N."/>
            <person name="Weber N.D."/>
            <person name="Virtaneva K."/>
            <person name="Barbian K."/>
            <person name="Babar A."/>
            <person name="Rosenke K."/>
        </authorList>
    </citation>
    <scope>NUCLEOTIDE SEQUENCE</scope>
    <source>
        <strain evidence="2">Nono1</strain>
    </source>
</reference>
<evidence type="ECO:0000256" key="1">
    <source>
        <dbReference type="SAM" id="MobiDB-lite"/>
    </source>
</evidence>
<feature type="region of interest" description="Disordered" evidence="1">
    <location>
        <begin position="1"/>
        <end position="49"/>
    </location>
</feature>